<name>A0ABX2V6L9_9BACL</name>
<dbReference type="Pfam" id="PF00583">
    <property type="entry name" value="Acetyltransf_1"/>
    <property type="match status" value="1"/>
</dbReference>
<feature type="domain" description="N-acetyltransferase" evidence="3">
    <location>
        <begin position="35"/>
        <end position="181"/>
    </location>
</feature>
<dbReference type="EMBL" id="LVVL01000018">
    <property type="protein sequence ID" value="OAN10271.1"/>
    <property type="molecule type" value="Genomic_DNA"/>
</dbReference>
<comment type="caution">
    <text evidence="4">The sequence shown here is derived from an EMBL/GenBank/DDBJ whole genome shotgun (WGS) entry which is preliminary data.</text>
</comment>
<evidence type="ECO:0000256" key="2">
    <source>
        <dbReference type="ARBA" id="ARBA00023315"/>
    </source>
</evidence>
<organism evidence="4 5">
    <name type="scientific">Exiguobacterium undae</name>
    <dbReference type="NCBI Taxonomy" id="169177"/>
    <lineage>
        <taxon>Bacteria</taxon>
        <taxon>Bacillati</taxon>
        <taxon>Bacillota</taxon>
        <taxon>Bacilli</taxon>
        <taxon>Bacillales</taxon>
        <taxon>Bacillales Family XII. Incertae Sedis</taxon>
        <taxon>Exiguobacterium</taxon>
    </lineage>
</organism>
<dbReference type="CDD" id="cd04301">
    <property type="entry name" value="NAT_SF"/>
    <property type="match status" value="1"/>
</dbReference>
<evidence type="ECO:0000259" key="3">
    <source>
        <dbReference type="PROSITE" id="PS51186"/>
    </source>
</evidence>
<proteinExistence type="predicted"/>
<protein>
    <submittedName>
        <fullName evidence="4">GCN5 family acetyltransferase</fullName>
    </submittedName>
</protein>
<evidence type="ECO:0000256" key="1">
    <source>
        <dbReference type="ARBA" id="ARBA00022679"/>
    </source>
</evidence>
<dbReference type="InterPro" id="IPR050680">
    <property type="entry name" value="YpeA/RimI_acetyltransf"/>
</dbReference>
<keyword evidence="1" id="KW-0808">Transferase</keyword>
<dbReference type="InterPro" id="IPR016181">
    <property type="entry name" value="Acyl_CoA_acyltransferase"/>
</dbReference>
<accession>A0ABX2V6L9</accession>
<dbReference type="Proteomes" id="UP000078447">
    <property type="component" value="Unassembled WGS sequence"/>
</dbReference>
<evidence type="ECO:0000313" key="5">
    <source>
        <dbReference type="Proteomes" id="UP000078447"/>
    </source>
</evidence>
<dbReference type="RefSeq" id="WP_028105521.1">
    <property type="nucleotide sequence ID" value="NZ_LVVL01000018.1"/>
</dbReference>
<dbReference type="PANTHER" id="PTHR43420">
    <property type="entry name" value="ACETYLTRANSFERASE"/>
    <property type="match status" value="1"/>
</dbReference>
<reference evidence="4 5" key="1">
    <citation type="submission" date="2016-03" db="EMBL/GenBank/DDBJ databases">
        <authorList>
            <person name="Cho S.-Y."/>
            <person name="Lim S."/>
            <person name="Kim H."/>
            <person name="Soh E.H."/>
            <person name="Moon J.S."/>
        </authorList>
    </citation>
    <scope>NUCLEOTIDE SEQUENCE [LARGE SCALE GENOMIC DNA]</scope>
    <source>
        <strain evidence="4 5">KCTC 3810</strain>
    </source>
</reference>
<dbReference type="SUPFAM" id="SSF55729">
    <property type="entry name" value="Acyl-CoA N-acyltransferases (Nat)"/>
    <property type="match status" value="1"/>
</dbReference>
<keyword evidence="5" id="KW-1185">Reference proteome</keyword>
<evidence type="ECO:0000313" key="4">
    <source>
        <dbReference type="EMBL" id="OAN10271.1"/>
    </source>
</evidence>
<sequence length="191" mass="21922">MHQFERITIEPLKEQFITIVNAANEPFPIVGKVLPSLSNGVWSYEEELYDTPSEIRFPDDKLDWSVYIDSSEKIVLLAFHEDACIGQIRLVKDWNRFAYIENIAVKKDFRKSGVGHLLLEAAETWAKEQSLIGLSLEAQNDNLIACRFYVKEGFVLGGVDTLKQSANSNIDLTLYWYKLFEKIKGTADEQR</sequence>
<gene>
    <name evidence="4" type="ORF">A3783_14860</name>
</gene>
<dbReference type="Gene3D" id="3.40.630.30">
    <property type="match status" value="1"/>
</dbReference>
<dbReference type="InterPro" id="IPR000182">
    <property type="entry name" value="GNAT_dom"/>
</dbReference>
<dbReference type="InterPro" id="IPR008125">
    <property type="entry name" value="Streptothricin_AcTrfase"/>
</dbReference>
<dbReference type="PRINTS" id="PR01754">
    <property type="entry name" value="SACTRNSFRASE"/>
</dbReference>
<dbReference type="PROSITE" id="PS51186">
    <property type="entry name" value="GNAT"/>
    <property type="match status" value="1"/>
</dbReference>
<keyword evidence="2" id="KW-0012">Acyltransferase</keyword>